<dbReference type="AlphaFoldDB" id="A0A2S8FZ49"/>
<organism evidence="1 2">
    <name type="scientific">Blastopirellula marina</name>
    <dbReference type="NCBI Taxonomy" id="124"/>
    <lineage>
        <taxon>Bacteria</taxon>
        <taxon>Pseudomonadati</taxon>
        <taxon>Planctomycetota</taxon>
        <taxon>Planctomycetia</taxon>
        <taxon>Pirellulales</taxon>
        <taxon>Pirellulaceae</taxon>
        <taxon>Blastopirellula</taxon>
    </lineage>
</organism>
<dbReference type="Proteomes" id="UP000238322">
    <property type="component" value="Unassembled WGS sequence"/>
</dbReference>
<name>A0A2S8FZ49_9BACT</name>
<proteinExistence type="predicted"/>
<protein>
    <submittedName>
        <fullName evidence="1">Uncharacterized protein</fullName>
    </submittedName>
</protein>
<dbReference type="EMBL" id="PUHY01000005">
    <property type="protein sequence ID" value="PQO37465.1"/>
    <property type="molecule type" value="Genomic_DNA"/>
</dbReference>
<reference evidence="1 2" key="1">
    <citation type="submission" date="2018-02" db="EMBL/GenBank/DDBJ databases">
        <title>Comparative genomes isolates from brazilian mangrove.</title>
        <authorList>
            <person name="Araujo J.E."/>
            <person name="Taketani R.G."/>
            <person name="Silva M.C.P."/>
            <person name="Loureco M.V."/>
            <person name="Andreote F.D."/>
        </authorList>
    </citation>
    <scope>NUCLEOTIDE SEQUENCE [LARGE SCALE GENOMIC DNA]</scope>
    <source>
        <strain evidence="1 2">Hex-1 MGV</strain>
    </source>
</reference>
<evidence type="ECO:0000313" key="1">
    <source>
        <dbReference type="EMBL" id="PQO37465.1"/>
    </source>
</evidence>
<gene>
    <name evidence="1" type="ORF">C5Y83_05855</name>
</gene>
<dbReference type="OrthoDB" id="230695at2"/>
<evidence type="ECO:0000313" key="2">
    <source>
        <dbReference type="Proteomes" id="UP000238322"/>
    </source>
</evidence>
<comment type="caution">
    <text evidence="1">The sequence shown here is derived from an EMBL/GenBank/DDBJ whole genome shotgun (WGS) entry which is preliminary data.</text>
</comment>
<dbReference type="RefSeq" id="WP_105328714.1">
    <property type="nucleotide sequence ID" value="NZ_PUHY01000005.1"/>
</dbReference>
<accession>A0A2S8FZ49</accession>
<sequence>MQPRFSFPGINDYLSVQYTLSQGISPGRIQVVALAETIAPQRYGTAEFSDPTTGVSFRLPDCLVDRPRFERQANGRTLARIDILDQRWRWQRFGQISGQWNVRRADGSSLVPGTEKSPRKLLSLCFAAMGIDRPDLSQVPNLARPYVDWDITNPAQALAQVADTVGCVVVLKPGGRVAIDPIGRGKSLPQNEWLMAGHVGYDPPELTLGVEFFAGPTRYQIDAELEPVGEDLDGEIRPLDKLSYKPAEGWESVALPDCLSVEAKYRDLAKKSLYRMYRVKPPKYLPGVPKKRENRVSTLDELLPLLPHQVEREVLPDGSHQRRPAWIYGDFDRGGTDYAKPRKVKQVDPNLNQQPQDLYTRGYTVDRQRGIVQFAEPVFQWQTGTNDYKPQPAELMIRIAVQWRRPRLRDLQHWSTLRGRKSRTMPPLTIHRNDIALEAFIHHEQKKVVTNEKEVERQAKHYLDQAIASLRPHEIGGASYVGLQAIEPSGAVRQVSWSINTQGGIASRTDASVNFDDPALDISYEERRLFEKLQYSLRKQTIHEQSPGVIA</sequence>